<gene>
    <name evidence="1" type="ORF">GWI33_020620</name>
</gene>
<keyword evidence="2" id="KW-1185">Reference proteome</keyword>
<dbReference type="AlphaFoldDB" id="A0A834M364"/>
<accession>A0A834M364</accession>
<protein>
    <submittedName>
        <fullName evidence="1">Uncharacterized protein</fullName>
    </submittedName>
</protein>
<evidence type="ECO:0000313" key="2">
    <source>
        <dbReference type="Proteomes" id="UP000625711"/>
    </source>
</evidence>
<name>A0A834M364_RHYFE</name>
<comment type="caution">
    <text evidence="1">The sequence shown here is derived from an EMBL/GenBank/DDBJ whole genome shotgun (WGS) entry which is preliminary data.</text>
</comment>
<dbReference type="EMBL" id="JAACXV010014578">
    <property type="protein sequence ID" value="KAF7266011.1"/>
    <property type="molecule type" value="Genomic_DNA"/>
</dbReference>
<organism evidence="1 2">
    <name type="scientific">Rhynchophorus ferrugineus</name>
    <name type="common">Red palm weevil</name>
    <name type="synonym">Curculio ferrugineus</name>
    <dbReference type="NCBI Taxonomy" id="354439"/>
    <lineage>
        <taxon>Eukaryota</taxon>
        <taxon>Metazoa</taxon>
        <taxon>Ecdysozoa</taxon>
        <taxon>Arthropoda</taxon>
        <taxon>Hexapoda</taxon>
        <taxon>Insecta</taxon>
        <taxon>Pterygota</taxon>
        <taxon>Neoptera</taxon>
        <taxon>Endopterygota</taxon>
        <taxon>Coleoptera</taxon>
        <taxon>Polyphaga</taxon>
        <taxon>Cucujiformia</taxon>
        <taxon>Curculionidae</taxon>
        <taxon>Dryophthorinae</taxon>
        <taxon>Rhynchophorus</taxon>
    </lineage>
</organism>
<sequence>MRLGERAAYRPQSVNDAVTIASPTSTGHLLDFRFRFFSASVWCTRKPPHVRRPSDRPPRTIIRPMRPAVLPLLLLPLFLEVAGCRAAPSLNVSDADGPGPPPLTSCPLADGVDDDGDSVKLEISHELFETDVLVPDVKYQGNI</sequence>
<evidence type="ECO:0000313" key="1">
    <source>
        <dbReference type="EMBL" id="KAF7266011.1"/>
    </source>
</evidence>
<reference evidence="1" key="1">
    <citation type="submission" date="2020-08" db="EMBL/GenBank/DDBJ databases">
        <title>Genome sequencing and assembly of the red palm weevil Rhynchophorus ferrugineus.</title>
        <authorList>
            <person name="Dias G.B."/>
            <person name="Bergman C.M."/>
            <person name="Manee M."/>
        </authorList>
    </citation>
    <scope>NUCLEOTIDE SEQUENCE</scope>
    <source>
        <strain evidence="1">AA-2017</strain>
        <tissue evidence="1">Whole larva</tissue>
    </source>
</reference>
<proteinExistence type="predicted"/>
<dbReference type="Proteomes" id="UP000625711">
    <property type="component" value="Unassembled WGS sequence"/>
</dbReference>